<evidence type="ECO:0000259" key="1">
    <source>
        <dbReference type="PROSITE" id="PS50191"/>
    </source>
</evidence>
<name>A0AAN7ZP04_9COLE</name>
<dbReference type="GO" id="GO:0016020">
    <property type="term" value="C:membrane"/>
    <property type="evidence" value="ECO:0007669"/>
    <property type="project" value="TreeGrafter"/>
</dbReference>
<organism evidence="2 3">
    <name type="scientific">Pyrocoelia pectoralis</name>
    <dbReference type="NCBI Taxonomy" id="417401"/>
    <lineage>
        <taxon>Eukaryota</taxon>
        <taxon>Metazoa</taxon>
        <taxon>Ecdysozoa</taxon>
        <taxon>Arthropoda</taxon>
        <taxon>Hexapoda</taxon>
        <taxon>Insecta</taxon>
        <taxon>Pterygota</taxon>
        <taxon>Neoptera</taxon>
        <taxon>Endopterygota</taxon>
        <taxon>Coleoptera</taxon>
        <taxon>Polyphaga</taxon>
        <taxon>Elateriformia</taxon>
        <taxon>Elateroidea</taxon>
        <taxon>Lampyridae</taxon>
        <taxon>Lampyrinae</taxon>
        <taxon>Pyrocoelia</taxon>
    </lineage>
</organism>
<sequence>MMRTVTPEFLRNRDPLRPELQELLKLGVLIPLKKSSDSGAPRVLLLHDCSGGDSEVVSVANMVKVALMIMDILVNEDDNFVIAGHIVLHNFKGVTLNHAAQLTPAMVKNILACFQNSYPSRPKEFHYINTPSFFNNVFNVVKLFMVEKLKKSVSHFYDLTSNGTFFYL</sequence>
<dbReference type="GO" id="GO:1902936">
    <property type="term" value="F:phosphatidylinositol bisphosphate binding"/>
    <property type="evidence" value="ECO:0007669"/>
    <property type="project" value="TreeGrafter"/>
</dbReference>
<reference evidence="2 3" key="1">
    <citation type="journal article" date="2024" name="Insects">
        <title>An Improved Chromosome-Level Genome Assembly of the Firefly Pyrocoelia pectoralis.</title>
        <authorList>
            <person name="Fu X."/>
            <person name="Meyer-Rochow V.B."/>
            <person name="Ballantyne L."/>
            <person name="Zhu X."/>
        </authorList>
    </citation>
    <scope>NUCLEOTIDE SEQUENCE [LARGE SCALE GENOMIC DNA]</scope>
    <source>
        <tissue evidence="2">Whole body</tissue>
    </source>
</reference>
<dbReference type="CDD" id="cd00170">
    <property type="entry name" value="SEC14"/>
    <property type="match status" value="1"/>
</dbReference>
<gene>
    <name evidence="2" type="ORF">RI129_006623</name>
</gene>
<dbReference type="PANTHER" id="PTHR10174:SF224">
    <property type="entry name" value="RETINOL-BINDING PROTEIN PINTA"/>
    <property type="match status" value="1"/>
</dbReference>
<feature type="domain" description="CRAL-TRIO" evidence="1">
    <location>
        <begin position="17"/>
        <end position="168"/>
    </location>
</feature>
<dbReference type="EMBL" id="JAVRBK010000004">
    <property type="protein sequence ID" value="KAK5645323.1"/>
    <property type="molecule type" value="Genomic_DNA"/>
</dbReference>
<comment type="caution">
    <text evidence="2">The sequence shown here is derived from an EMBL/GenBank/DDBJ whole genome shotgun (WGS) entry which is preliminary data.</text>
</comment>
<protein>
    <recommendedName>
        <fullName evidence="1">CRAL-TRIO domain-containing protein</fullName>
    </recommendedName>
</protein>
<evidence type="ECO:0000313" key="2">
    <source>
        <dbReference type="EMBL" id="KAK5645323.1"/>
    </source>
</evidence>
<dbReference type="PANTHER" id="PTHR10174">
    <property type="entry name" value="ALPHA-TOCOPHEROL TRANSFER PROTEIN-RELATED"/>
    <property type="match status" value="1"/>
</dbReference>
<dbReference type="AlphaFoldDB" id="A0AAN7ZP04"/>
<dbReference type="PROSITE" id="PS50191">
    <property type="entry name" value="CRAL_TRIO"/>
    <property type="match status" value="1"/>
</dbReference>
<dbReference type="Pfam" id="PF00650">
    <property type="entry name" value="CRAL_TRIO"/>
    <property type="match status" value="1"/>
</dbReference>
<dbReference type="InterPro" id="IPR001251">
    <property type="entry name" value="CRAL-TRIO_dom"/>
</dbReference>
<evidence type="ECO:0000313" key="3">
    <source>
        <dbReference type="Proteomes" id="UP001329430"/>
    </source>
</evidence>
<keyword evidence="3" id="KW-1185">Reference proteome</keyword>
<dbReference type="InterPro" id="IPR036865">
    <property type="entry name" value="CRAL-TRIO_dom_sf"/>
</dbReference>
<accession>A0AAN7ZP04</accession>
<dbReference type="Proteomes" id="UP001329430">
    <property type="component" value="Chromosome 4"/>
</dbReference>
<proteinExistence type="predicted"/>
<dbReference type="SUPFAM" id="SSF52087">
    <property type="entry name" value="CRAL/TRIO domain"/>
    <property type="match status" value="1"/>
</dbReference>
<dbReference type="Gene3D" id="3.40.525.10">
    <property type="entry name" value="CRAL-TRIO lipid binding domain"/>
    <property type="match status" value="1"/>
</dbReference>